<evidence type="ECO:0000256" key="5">
    <source>
        <dbReference type="ARBA" id="ARBA00022679"/>
    </source>
</evidence>
<dbReference type="Pfam" id="PF08032">
    <property type="entry name" value="SpoU_sub_bind"/>
    <property type="match status" value="1"/>
</dbReference>
<dbReference type="SMART" id="SM00967">
    <property type="entry name" value="SpoU_sub_bind"/>
    <property type="match status" value="1"/>
</dbReference>
<dbReference type="Proteomes" id="UP000324222">
    <property type="component" value="Unassembled WGS sequence"/>
</dbReference>
<dbReference type="SUPFAM" id="SSF55315">
    <property type="entry name" value="L30e-like"/>
    <property type="match status" value="1"/>
</dbReference>
<keyword evidence="4 12" id="KW-0489">Methyltransferase</keyword>
<dbReference type="GO" id="GO:0003723">
    <property type="term" value="F:RNA binding"/>
    <property type="evidence" value="ECO:0007669"/>
    <property type="project" value="InterPro"/>
</dbReference>
<dbReference type="InterPro" id="IPR001537">
    <property type="entry name" value="SpoU_MeTrfase"/>
</dbReference>
<feature type="compositionally biased region" description="Basic and acidic residues" evidence="10">
    <location>
        <begin position="52"/>
        <end position="69"/>
    </location>
</feature>
<dbReference type="InterPro" id="IPR029028">
    <property type="entry name" value="Alpha/beta_knot_MTases"/>
</dbReference>
<feature type="domain" description="RNA 2-O ribose methyltransferase substrate binding" evidence="11">
    <location>
        <begin position="119"/>
        <end position="198"/>
    </location>
</feature>
<dbReference type="PANTHER" id="PTHR46103:SF1">
    <property type="entry name" value="RRNA METHYLTRANSFERASE 1, MITOCHONDRIAL"/>
    <property type="match status" value="1"/>
</dbReference>
<dbReference type="InterPro" id="IPR029064">
    <property type="entry name" value="Ribosomal_eL30-like_sf"/>
</dbReference>
<evidence type="ECO:0000256" key="9">
    <source>
        <dbReference type="ARBA" id="ARBA00034881"/>
    </source>
</evidence>
<name>A0A5B7ET18_PORTR</name>
<organism evidence="12 13">
    <name type="scientific">Portunus trituberculatus</name>
    <name type="common">Swimming crab</name>
    <name type="synonym">Neptunus trituberculatus</name>
    <dbReference type="NCBI Taxonomy" id="210409"/>
    <lineage>
        <taxon>Eukaryota</taxon>
        <taxon>Metazoa</taxon>
        <taxon>Ecdysozoa</taxon>
        <taxon>Arthropoda</taxon>
        <taxon>Crustacea</taxon>
        <taxon>Multicrustacea</taxon>
        <taxon>Malacostraca</taxon>
        <taxon>Eumalacostraca</taxon>
        <taxon>Eucarida</taxon>
        <taxon>Decapoda</taxon>
        <taxon>Pleocyemata</taxon>
        <taxon>Brachyura</taxon>
        <taxon>Eubrachyura</taxon>
        <taxon>Portunoidea</taxon>
        <taxon>Portunidae</taxon>
        <taxon>Portuninae</taxon>
        <taxon>Portunus</taxon>
    </lineage>
</organism>
<gene>
    <name evidence="12" type="primary">MRM1</name>
    <name evidence="12" type="ORF">E2C01_029833</name>
</gene>
<dbReference type="CDD" id="cd18105">
    <property type="entry name" value="SpoU-like_MRM1"/>
    <property type="match status" value="1"/>
</dbReference>
<dbReference type="PANTHER" id="PTHR46103">
    <property type="entry name" value="RRNA METHYLTRANSFERASE 1, MITOCHONDRIAL"/>
    <property type="match status" value="1"/>
</dbReference>
<keyword evidence="6" id="KW-0949">S-adenosyl-L-methionine</keyword>
<dbReference type="GO" id="GO:0016435">
    <property type="term" value="F:rRNA (guanine) methyltransferase activity"/>
    <property type="evidence" value="ECO:0007669"/>
    <property type="project" value="TreeGrafter"/>
</dbReference>
<dbReference type="EMBL" id="VSRR010003503">
    <property type="protein sequence ID" value="MPC36377.1"/>
    <property type="molecule type" value="Genomic_DNA"/>
</dbReference>
<dbReference type="Pfam" id="PF00588">
    <property type="entry name" value="SpoU_methylase"/>
    <property type="match status" value="1"/>
</dbReference>
<dbReference type="AlphaFoldDB" id="A0A5B7ET18"/>
<keyword evidence="8" id="KW-0496">Mitochondrion</keyword>
<comment type="subcellular location">
    <subcellularLocation>
        <location evidence="1">Mitochondrion</location>
    </subcellularLocation>
</comment>
<evidence type="ECO:0000256" key="6">
    <source>
        <dbReference type="ARBA" id="ARBA00022691"/>
    </source>
</evidence>
<evidence type="ECO:0000256" key="3">
    <source>
        <dbReference type="ARBA" id="ARBA00022552"/>
    </source>
</evidence>
<comment type="similarity">
    <text evidence="2">Belongs to the class IV-like SAM-binding methyltransferase superfamily. RNA methyltransferase TrmH family.</text>
</comment>
<evidence type="ECO:0000313" key="13">
    <source>
        <dbReference type="Proteomes" id="UP000324222"/>
    </source>
</evidence>
<dbReference type="InterPro" id="IPR013123">
    <property type="entry name" value="SpoU_subst-bd"/>
</dbReference>
<feature type="region of interest" description="Disordered" evidence="10">
    <location>
        <begin position="46"/>
        <end position="83"/>
    </location>
</feature>
<dbReference type="Gene3D" id="3.40.1280.10">
    <property type="match status" value="1"/>
</dbReference>
<evidence type="ECO:0000256" key="1">
    <source>
        <dbReference type="ARBA" id="ARBA00004173"/>
    </source>
</evidence>
<accession>A0A5B7ET18</accession>
<evidence type="ECO:0000259" key="11">
    <source>
        <dbReference type="SMART" id="SM00967"/>
    </source>
</evidence>
<evidence type="ECO:0000256" key="4">
    <source>
        <dbReference type="ARBA" id="ARBA00022603"/>
    </source>
</evidence>
<proteinExistence type="inferred from homology"/>
<evidence type="ECO:0000256" key="2">
    <source>
        <dbReference type="ARBA" id="ARBA00007228"/>
    </source>
</evidence>
<reference evidence="12 13" key="1">
    <citation type="submission" date="2019-05" db="EMBL/GenBank/DDBJ databases">
        <title>Another draft genome of Portunus trituberculatus and its Hox gene families provides insights of decapod evolution.</title>
        <authorList>
            <person name="Jeong J.-H."/>
            <person name="Song I."/>
            <person name="Kim S."/>
            <person name="Choi T."/>
            <person name="Kim D."/>
            <person name="Ryu S."/>
            <person name="Kim W."/>
        </authorList>
    </citation>
    <scope>NUCLEOTIDE SEQUENCE [LARGE SCALE GENOMIC DNA]</scope>
    <source>
        <tissue evidence="12">Muscle</tissue>
    </source>
</reference>
<keyword evidence="3" id="KW-0698">rRNA processing</keyword>
<dbReference type="Gene3D" id="3.30.1330.30">
    <property type="match status" value="1"/>
</dbReference>
<sequence>MLLKLGLRHASRVSFKLPPIKFKYGQQPPSAESTPVITTITTPVITTPVAPEKSKHHENKRTERKEKPQQTHKIKPGNPTNLHNLLRFKSENRSRFTARPSRSVEENLMRLGINVSGEVIYGIYPVLLALQAKRRTFHHLVHKDVSKPLSENLHNILSIAREQGIPVTTLKPQQFNKIFPGDQVHQGVCCDVSPLPFVPLEEEWLGMNSEGEMHQEGRSYHLWLYLDQIRDPMNFGAVLRSAYFMGVGRVIASASCSARITSTVSKASAGVAELFPVHQVEDPVKLARSLTHGGWVVASSASPASGDNNTTLTDVTSFNPNSSILLIVGNEGNGVSPELQQICHTALTIQPGRNLHPHLHCLNVSVATALLLHSLSQRLSPHSP</sequence>
<evidence type="ECO:0000256" key="10">
    <source>
        <dbReference type="SAM" id="MobiDB-lite"/>
    </source>
</evidence>
<dbReference type="InterPro" id="IPR029026">
    <property type="entry name" value="tRNA_m1G_MTases_N"/>
</dbReference>
<keyword evidence="5 12" id="KW-0808">Transferase</keyword>
<keyword evidence="7" id="KW-0809">Transit peptide</keyword>
<evidence type="ECO:0000256" key="8">
    <source>
        <dbReference type="ARBA" id="ARBA00023128"/>
    </source>
</evidence>
<evidence type="ECO:0000313" key="12">
    <source>
        <dbReference type="EMBL" id="MPC36377.1"/>
    </source>
</evidence>
<dbReference type="GO" id="GO:0005739">
    <property type="term" value="C:mitochondrion"/>
    <property type="evidence" value="ECO:0007669"/>
    <property type="project" value="UniProtKB-SubCell"/>
</dbReference>
<comment type="caution">
    <text evidence="12">The sequence shown here is derived from an EMBL/GenBank/DDBJ whole genome shotgun (WGS) entry which is preliminary data.</text>
</comment>
<dbReference type="InterPro" id="IPR047182">
    <property type="entry name" value="MRM1"/>
</dbReference>
<evidence type="ECO:0000256" key="7">
    <source>
        <dbReference type="ARBA" id="ARBA00022946"/>
    </source>
</evidence>
<keyword evidence="13" id="KW-1185">Reference proteome</keyword>
<protein>
    <recommendedName>
        <fullName evidence="9">rRNA methyltransferase 1, mitochondrial</fullName>
    </recommendedName>
</protein>
<dbReference type="SUPFAM" id="SSF75217">
    <property type="entry name" value="alpha/beta knot"/>
    <property type="match status" value="1"/>
</dbReference>
<dbReference type="InterPro" id="IPR047261">
    <property type="entry name" value="MRM1_MeTrfase_dom"/>
</dbReference>